<sequence>MKEKNHKVLKVIYWIIAGLFLALGIAFIFDFADDVFGLNLKKIVTGGILITVGCLTIIPILKSKKYNYEWLFIIELIIVIAASTIGFIIPGINKDFGSNLGTPSLWIGLVVAFHAATYLILGNFNEKTSSLLFFLYLVLLFLGGAIVGGNLLDKYINIIIVAGLILIAIYFFLKGLLVNKKIVSKTE</sequence>
<dbReference type="AlphaFoldDB" id="A0A449BFU8"/>
<organism evidence="2 3">
    <name type="scientific">Haploplasma axanthum</name>
    <name type="common">Acholeplasma axanthum</name>
    <dbReference type="NCBI Taxonomy" id="29552"/>
    <lineage>
        <taxon>Bacteria</taxon>
        <taxon>Bacillati</taxon>
        <taxon>Mycoplasmatota</taxon>
        <taxon>Mollicutes</taxon>
        <taxon>Acholeplasmatales</taxon>
        <taxon>Acholeplasmataceae</taxon>
        <taxon>Haploplasma</taxon>
    </lineage>
</organism>
<feature type="transmembrane region" description="Helical" evidence="1">
    <location>
        <begin position="131"/>
        <end position="149"/>
    </location>
</feature>
<feature type="transmembrane region" description="Helical" evidence="1">
    <location>
        <begin position="104"/>
        <end position="124"/>
    </location>
</feature>
<keyword evidence="1" id="KW-0472">Membrane</keyword>
<dbReference type="KEGG" id="aaxa:NCTC10138_01711"/>
<feature type="transmembrane region" description="Helical" evidence="1">
    <location>
        <begin position="12"/>
        <end position="31"/>
    </location>
</feature>
<reference evidence="2 3" key="1">
    <citation type="submission" date="2019-01" db="EMBL/GenBank/DDBJ databases">
        <authorList>
            <consortium name="Pathogen Informatics"/>
        </authorList>
    </citation>
    <scope>NUCLEOTIDE SEQUENCE [LARGE SCALE GENOMIC DNA]</scope>
    <source>
        <strain evidence="2 3">NCTC10138</strain>
    </source>
</reference>
<evidence type="ECO:0000313" key="3">
    <source>
        <dbReference type="Proteomes" id="UP000289841"/>
    </source>
</evidence>
<keyword evidence="3" id="KW-1185">Reference proteome</keyword>
<keyword evidence="1" id="KW-1133">Transmembrane helix</keyword>
<evidence type="ECO:0000256" key="1">
    <source>
        <dbReference type="SAM" id="Phobius"/>
    </source>
</evidence>
<protein>
    <recommendedName>
        <fullName evidence="4">Acid-resistance membrane protein</fullName>
    </recommendedName>
</protein>
<dbReference type="EMBL" id="LR215048">
    <property type="protein sequence ID" value="VEU81313.1"/>
    <property type="molecule type" value="Genomic_DNA"/>
</dbReference>
<dbReference type="Proteomes" id="UP000289841">
    <property type="component" value="Chromosome"/>
</dbReference>
<dbReference type="STRING" id="1278311.GCA_000428705_00853"/>
<name>A0A449BFU8_HAPAX</name>
<accession>A0A449BFU8</accession>
<evidence type="ECO:0000313" key="2">
    <source>
        <dbReference type="EMBL" id="VEU81313.1"/>
    </source>
</evidence>
<dbReference type="RefSeq" id="WP_026390456.1">
    <property type="nucleotide sequence ID" value="NZ_LR215048.1"/>
</dbReference>
<proteinExistence type="predicted"/>
<keyword evidence="1" id="KW-0812">Transmembrane</keyword>
<gene>
    <name evidence="2" type="ORF">NCTC10138_01711</name>
</gene>
<feature type="transmembrane region" description="Helical" evidence="1">
    <location>
        <begin position="155"/>
        <end position="173"/>
    </location>
</feature>
<evidence type="ECO:0008006" key="4">
    <source>
        <dbReference type="Google" id="ProtNLM"/>
    </source>
</evidence>
<feature type="transmembrane region" description="Helical" evidence="1">
    <location>
        <begin position="43"/>
        <end position="61"/>
    </location>
</feature>
<feature type="transmembrane region" description="Helical" evidence="1">
    <location>
        <begin position="70"/>
        <end position="92"/>
    </location>
</feature>